<evidence type="ECO:0000259" key="2">
    <source>
        <dbReference type="Pfam" id="PF14534"/>
    </source>
</evidence>
<reference evidence="3" key="1">
    <citation type="submission" date="2016-03" db="EMBL/GenBank/DDBJ databases">
        <authorList>
            <person name="Ploux O."/>
        </authorList>
    </citation>
    <scope>NUCLEOTIDE SEQUENCE</scope>
    <source>
        <strain evidence="3">UC10</strain>
    </source>
</reference>
<dbReference type="InterPro" id="IPR032710">
    <property type="entry name" value="NTF2-like_dom_sf"/>
</dbReference>
<gene>
    <name evidence="3" type="ORF">STPYR_12910</name>
</gene>
<sequence>MTNPPMKFALLPLLALPCAAALADDELTTTIAALDQAVFDSFNRCADPQQLQRHAGYFDPAVEFYHDTGGVTWTREAMLENTRKHACGHYTRERVEGSLQVFPIKDFGAIAQGSHRFCDVATGKCEGLADFTMLWRLHDGQWTITRVLSYGHRAATPTAAGQP</sequence>
<accession>A0A1Y5QBX8</accession>
<evidence type="ECO:0000313" key="3">
    <source>
        <dbReference type="EMBL" id="SBV37967.1"/>
    </source>
</evidence>
<dbReference type="SUPFAM" id="SSF54427">
    <property type="entry name" value="NTF2-like"/>
    <property type="match status" value="1"/>
</dbReference>
<feature type="domain" description="DUF4440" evidence="2">
    <location>
        <begin position="31"/>
        <end position="144"/>
    </location>
</feature>
<dbReference type="Gene3D" id="3.10.450.50">
    <property type="match status" value="1"/>
</dbReference>
<name>A0A1Y5QBX8_9GAMM</name>
<dbReference type="Pfam" id="PF14534">
    <property type="entry name" value="DUF4440"/>
    <property type="match status" value="1"/>
</dbReference>
<dbReference type="AlphaFoldDB" id="A0A1Y5QBX8"/>
<feature type="signal peptide" evidence="1">
    <location>
        <begin position="1"/>
        <end position="23"/>
    </location>
</feature>
<protein>
    <recommendedName>
        <fullName evidence="2">DUF4440 domain-containing protein</fullName>
    </recommendedName>
</protein>
<evidence type="ECO:0000256" key="1">
    <source>
        <dbReference type="SAM" id="SignalP"/>
    </source>
</evidence>
<organism evidence="3">
    <name type="scientific">uncultured Stenotrophomonas sp</name>
    <dbReference type="NCBI Taxonomy" id="165438"/>
    <lineage>
        <taxon>Bacteria</taxon>
        <taxon>Pseudomonadati</taxon>
        <taxon>Pseudomonadota</taxon>
        <taxon>Gammaproteobacteria</taxon>
        <taxon>Lysobacterales</taxon>
        <taxon>Lysobacteraceae</taxon>
        <taxon>Stenotrophomonas</taxon>
        <taxon>environmental samples</taxon>
    </lineage>
</organism>
<feature type="chain" id="PRO_5012441457" description="DUF4440 domain-containing protein" evidence="1">
    <location>
        <begin position="24"/>
        <end position="163"/>
    </location>
</feature>
<dbReference type="EMBL" id="FLTS01000001">
    <property type="protein sequence ID" value="SBV37967.1"/>
    <property type="molecule type" value="Genomic_DNA"/>
</dbReference>
<dbReference type="InterPro" id="IPR027843">
    <property type="entry name" value="DUF4440"/>
</dbReference>
<keyword evidence="1" id="KW-0732">Signal</keyword>
<proteinExistence type="predicted"/>